<proteinExistence type="predicted"/>
<dbReference type="EMBL" id="LAZR01010515">
    <property type="protein sequence ID" value="KKM66519.1"/>
    <property type="molecule type" value="Genomic_DNA"/>
</dbReference>
<dbReference type="AlphaFoldDB" id="A0A0F9J9N6"/>
<protein>
    <submittedName>
        <fullName evidence="1">Uncharacterized protein</fullName>
    </submittedName>
</protein>
<reference evidence="1" key="1">
    <citation type="journal article" date="2015" name="Nature">
        <title>Complex archaea that bridge the gap between prokaryotes and eukaryotes.</title>
        <authorList>
            <person name="Spang A."/>
            <person name="Saw J.H."/>
            <person name="Jorgensen S.L."/>
            <person name="Zaremba-Niedzwiedzka K."/>
            <person name="Martijn J."/>
            <person name="Lind A.E."/>
            <person name="van Eijk R."/>
            <person name="Schleper C."/>
            <person name="Guy L."/>
            <person name="Ettema T.J."/>
        </authorList>
    </citation>
    <scope>NUCLEOTIDE SEQUENCE</scope>
</reference>
<accession>A0A0F9J9N6</accession>
<comment type="caution">
    <text evidence="1">The sequence shown here is derived from an EMBL/GenBank/DDBJ whole genome shotgun (WGS) entry which is preliminary data.</text>
</comment>
<sequence length="263" mass="28145">MPARNPVQALIRRELLDKVPGGTYQSRYELFEAFKRRPVLTATRAPGTVNQAAMRLLSVANLDFDITGTNAAEAGSLLAVDGGVTLTTQTADNDQMIVSPAAAVNSVEQSAWRFVEWQPEHELRFDAIVDLGQLTDCLVHVGMVKTAVLDLTTDADQMKFQFSSEGAVSTANWTCCTSVTGSSDVEVDSGVAGAAGTSVRLSITTNAARVPRFYINGAKVYTGAALTAGANLIPVMAIQELVITTVKALSLRALRLSRDYLDF</sequence>
<name>A0A0F9J9N6_9ZZZZ</name>
<organism evidence="1">
    <name type="scientific">marine sediment metagenome</name>
    <dbReference type="NCBI Taxonomy" id="412755"/>
    <lineage>
        <taxon>unclassified sequences</taxon>
        <taxon>metagenomes</taxon>
        <taxon>ecological metagenomes</taxon>
    </lineage>
</organism>
<gene>
    <name evidence="1" type="ORF">LCGC14_1480360</name>
</gene>
<evidence type="ECO:0000313" key="1">
    <source>
        <dbReference type="EMBL" id="KKM66519.1"/>
    </source>
</evidence>